<feature type="domain" description="AMP-binding enzyme C-terminal" evidence="2">
    <location>
        <begin position="443"/>
        <end position="516"/>
    </location>
</feature>
<dbReference type="InterPro" id="IPR045851">
    <property type="entry name" value="AMP-bd_C_sf"/>
</dbReference>
<gene>
    <name evidence="3" type="ORF">EV383_3597</name>
</gene>
<dbReference type="InterPro" id="IPR050237">
    <property type="entry name" value="ATP-dep_AMP-bd_enzyme"/>
</dbReference>
<proteinExistence type="predicted"/>
<name>A0A4V2FR01_PSEST</name>
<dbReference type="PANTHER" id="PTHR43767">
    <property type="entry name" value="LONG-CHAIN-FATTY-ACID--COA LIGASE"/>
    <property type="match status" value="1"/>
</dbReference>
<evidence type="ECO:0000313" key="4">
    <source>
        <dbReference type="Proteomes" id="UP000291591"/>
    </source>
</evidence>
<accession>A0A4V2FR01</accession>
<keyword evidence="3" id="KW-0436">Ligase</keyword>
<dbReference type="Proteomes" id="UP000291591">
    <property type="component" value="Unassembled WGS sequence"/>
</dbReference>
<reference evidence="3 4" key="1">
    <citation type="submission" date="2019-02" db="EMBL/GenBank/DDBJ databases">
        <title>Sequencing the genomes of 1000 actinobacteria strains.</title>
        <authorList>
            <person name="Klenk H.-P."/>
        </authorList>
    </citation>
    <scope>NUCLEOTIDE SEQUENCE [LARGE SCALE GENOMIC DNA]</scope>
    <source>
        <strain evidence="3 4">DSM 45779</strain>
    </source>
</reference>
<dbReference type="InterPro" id="IPR042099">
    <property type="entry name" value="ANL_N_sf"/>
</dbReference>
<dbReference type="Gene3D" id="3.40.50.12780">
    <property type="entry name" value="N-terminal domain of ligase-like"/>
    <property type="match status" value="1"/>
</dbReference>
<dbReference type="NCBIfam" id="NF005863">
    <property type="entry name" value="PRK07798.1"/>
    <property type="match status" value="1"/>
</dbReference>
<dbReference type="Gene3D" id="3.30.300.30">
    <property type="match status" value="1"/>
</dbReference>
<organism evidence="3 4">
    <name type="scientific">Pseudonocardia sediminis</name>
    <dbReference type="NCBI Taxonomy" id="1397368"/>
    <lineage>
        <taxon>Bacteria</taxon>
        <taxon>Bacillati</taxon>
        <taxon>Actinomycetota</taxon>
        <taxon>Actinomycetes</taxon>
        <taxon>Pseudonocardiales</taxon>
        <taxon>Pseudonocardiaceae</taxon>
        <taxon>Pseudonocardia</taxon>
    </lineage>
</organism>
<dbReference type="InterPro" id="IPR020845">
    <property type="entry name" value="AMP-binding_CS"/>
</dbReference>
<dbReference type="PANTHER" id="PTHR43767:SF1">
    <property type="entry name" value="NONRIBOSOMAL PEPTIDE SYNTHASE PES1 (EUROFUNG)-RELATED"/>
    <property type="match status" value="1"/>
</dbReference>
<dbReference type="EMBL" id="SHKL01000001">
    <property type="protein sequence ID" value="RZT86700.1"/>
    <property type="molecule type" value="Genomic_DNA"/>
</dbReference>
<dbReference type="Pfam" id="PF00501">
    <property type="entry name" value="AMP-binding"/>
    <property type="match status" value="1"/>
</dbReference>
<evidence type="ECO:0000259" key="1">
    <source>
        <dbReference type="Pfam" id="PF00501"/>
    </source>
</evidence>
<dbReference type="SUPFAM" id="SSF56801">
    <property type="entry name" value="Acetyl-CoA synthetase-like"/>
    <property type="match status" value="1"/>
</dbReference>
<dbReference type="AlphaFoldDB" id="A0A4V2FR01"/>
<comment type="caution">
    <text evidence="3">The sequence shown here is derived from an EMBL/GenBank/DDBJ whole genome shotgun (WGS) entry which is preliminary data.</text>
</comment>
<dbReference type="RefSeq" id="WP_130290957.1">
    <property type="nucleotide sequence ID" value="NZ_SHKL01000001.1"/>
</dbReference>
<keyword evidence="4" id="KW-1185">Reference proteome</keyword>
<dbReference type="GO" id="GO:0016878">
    <property type="term" value="F:acid-thiol ligase activity"/>
    <property type="evidence" value="ECO:0007669"/>
    <property type="project" value="UniProtKB-ARBA"/>
</dbReference>
<dbReference type="InterPro" id="IPR025110">
    <property type="entry name" value="AMP-bd_C"/>
</dbReference>
<feature type="domain" description="AMP-dependent synthetase/ligase" evidence="1">
    <location>
        <begin position="11"/>
        <end position="382"/>
    </location>
</feature>
<dbReference type="PROSITE" id="PS00455">
    <property type="entry name" value="AMP_BINDING"/>
    <property type="match status" value="1"/>
</dbReference>
<dbReference type="Pfam" id="PF13193">
    <property type="entry name" value="AMP-binding_C"/>
    <property type="match status" value="1"/>
</dbReference>
<evidence type="ECO:0000313" key="3">
    <source>
        <dbReference type="EMBL" id="RZT86700.1"/>
    </source>
</evidence>
<evidence type="ECO:0000259" key="2">
    <source>
        <dbReference type="Pfam" id="PF13193"/>
    </source>
</evidence>
<dbReference type="InterPro" id="IPR000873">
    <property type="entry name" value="AMP-dep_synth/lig_dom"/>
</dbReference>
<dbReference type="OrthoDB" id="3443462at2"/>
<sequence>MTEWTFADVWEAAADAVPGGTAQVHGDRRDTWSVFDRRADGVAATLLDAGLSRQDSVALALYNGTEYLESAFGAFKAGLVPVNTNYRYGPDELTYLWDDADASAVVFHGALTDTVAQVRDRLPGVRLWLHADDATTPCPDWAVPYEQAAASAGGRVRAPWGRSGDDLLLIYTGGTTGRPKGVMWRQHDMYRVSDVARDPDTADLAHVRSRITASQNRPVGLPGSPLMHGTGFVFAGTVLSRGGTVVTATSRRLDVPELLDLITGERVSALCIVGDAFCRPILDTLREHPGRWDLTSLTAVSSSGMMWSPANKDALLEYAPDALLVDMLSSSEASGMGRSVVSARKRASASRFRLGENSFVIDENDVPVVPGSGQVGRVAVRGILPLGYHKDPVKTAATFPVIDGVRCSVPGDFATVEADGSVTLLGRGSTSINTGGEKVFPEEVEEALKSHPDVVDALVVGVPDERFGSAVAALVQTRDDVDTGVLVEHVRSRLAGYKAPRHVLVVDDVGRGPNGKADYVAARTRIEAWLAAPATIPER</sequence>
<protein>
    <submittedName>
        <fullName evidence="3">Acyl-CoA synthetase (AMP-forming)/AMP-acid ligase II</fullName>
    </submittedName>
</protein>